<organism evidence="1 2">
    <name type="scientific">Streptomyces griseoaurantiacus M045</name>
    <dbReference type="NCBI Taxonomy" id="996637"/>
    <lineage>
        <taxon>Bacteria</taxon>
        <taxon>Bacillati</taxon>
        <taxon>Actinomycetota</taxon>
        <taxon>Actinomycetes</taxon>
        <taxon>Kitasatosporales</taxon>
        <taxon>Streptomycetaceae</taxon>
        <taxon>Streptomyces</taxon>
        <taxon>Streptomyces aurantiacus group</taxon>
    </lineage>
</organism>
<evidence type="ECO:0000313" key="1">
    <source>
        <dbReference type="EMBL" id="EGG48315.1"/>
    </source>
</evidence>
<proteinExistence type="predicted"/>
<comment type="caution">
    <text evidence="1">The sequence shown here is derived from an EMBL/GenBank/DDBJ whole genome shotgun (WGS) entry which is preliminary data.</text>
</comment>
<keyword evidence="2" id="KW-1185">Reference proteome</keyword>
<dbReference type="RefSeq" id="WP_006139008.1">
    <property type="nucleotide sequence ID" value="NZ_AEYX01000025.1"/>
</dbReference>
<accession>F3NE45</accession>
<protein>
    <submittedName>
        <fullName evidence="1">Uncharacterized protein</fullName>
    </submittedName>
</protein>
<gene>
    <name evidence="1" type="ORF">SGM_1409</name>
</gene>
<dbReference type="Proteomes" id="UP000003022">
    <property type="component" value="Unassembled WGS sequence"/>
</dbReference>
<reference evidence="1 2" key="1">
    <citation type="journal article" date="2011" name="J. Bacteriol.">
        <title>Draft genome sequence of the marine bacterium Streptomyces griseoaurantiacus M045, which produces novel manumycin-type antibiotics with a pABA core component.</title>
        <authorList>
            <person name="Li F."/>
            <person name="Jiang P."/>
            <person name="Zheng H."/>
            <person name="Wang S."/>
            <person name="Zhao G."/>
            <person name="Qin S."/>
            <person name="Liu Z."/>
        </authorList>
    </citation>
    <scope>NUCLEOTIDE SEQUENCE [LARGE SCALE GENOMIC DNA]</scope>
    <source>
        <strain evidence="1 2">M045</strain>
    </source>
</reference>
<dbReference type="EMBL" id="AEYX01000025">
    <property type="protein sequence ID" value="EGG48315.1"/>
    <property type="molecule type" value="Genomic_DNA"/>
</dbReference>
<dbReference type="AlphaFoldDB" id="F3NE45"/>
<name>F3NE45_9ACTN</name>
<sequence length="53" mass="5815">MAGEPSAAYQFLGRTVVLLRQGLEGFTLALQARTRSAAVRRMYPSGDTRRTDA</sequence>
<evidence type="ECO:0000313" key="2">
    <source>
        <dbReference type="Proteomes" id="UP000003022"/>
    </source>
</evidence>